<name>A0A1R1EID9_9BACL</name>
<protein>
    <recommendedName>
        <fullName evidence="1">DUF6273 domain-containing protein</fullName>
    </recommendedName>
</protein>
<comment type="caution">
    <text evidence="2">The sequence shown here is derived from an EMBL/GenBank/DDBJ whole genome shotgun (WGS) entry which is preliminary data.</text>
</comment>
<proteinExistence type="predicted"/>
<keyword evidence="3" id="KW-1185">Reference proteome</keyword>
<dbReference type="Pfam" id="PF19789">
    <property type="entry name" value="DUF6273"/>
    <property type="match status" value="1"/>
</dbReference>
<dbReference type="Proteomes" id="UP000187172">
    <property type="component" value="Unassembled WGS sequence"/>
</dbReference>
<dbReference type="InterPro" id="IPR046240">
    <property type="entry name" value="DUF6273"/>
</dbReference>
<dbReference type="RefSeq" id="WP_076173576.1">
    <property type="nucleotide sequence ID" value="NZ_MRTP01000009.1"/>
</dbReference>
<evidence type="ECO:0000313" key="2">
    <source>
        <dbReference type="EMBL" id="OMF51575.1"/>
    </source>
</evidence>
<dbReference type="EMBL" id="MRTP01000009">
    <property type="protein sequence ID" value="OMF51575.1"/>
    <property type="molecule type" value="Genomic_DNA"/>
</dbReference>
<dbReference type="AlphaFoldDB" id="A0A1R1EID9"/>
<gene>
    <name evidence="2" type="ORF">BK138_25265</name>
</gene>
<organism evidence="2 3">
    <name type="scientific">Paenibacillus rhizosphaerae</name>
    <dbReference type="NCBI Taxonomy" id="297318"/>
    <lineage>
        <taxon>Bacteria</taxon>
        <taxon>Bacillati</taxon>
        <taxon>Bacillota</taxon>
        <taxon>Bacilli</taxon>
        <taxon>Bacillales</taxon>
        <taxon>Paenibacillaceae</taxon>
        <taxon>Paenibacillus</taxon>
    </lineage>
</organism>
<reference evidence="2 3" key="1">
    <citation type="submission" date="2016-11" db="EMBL/GenBank/DDBJ databases">
        <title>Paenibacillus species isolates.</title>
        <authorList>
            <person name="Beno S.M."/>
        </authorList>
    </citation>
    <scope>NUCLEOTIDE SEQUENCE [LARGE SCALE GENOMIC DNA]</scope>
    <source>
        <strain evidence="2 3">FSL R5-0378</strain>
    </source>
</reference>
<feature type="domain" description="DUF6273" evidence="1">
    <location>
        <begin position="46"/>
        <end position="225"/>
    </location>
</feature>
<evidence type="ECO:0000313" key="3">
    <source>
        <dbReference type="Proteomes" id="UP000187172"/>
    </source>
</evidence>
<evidence type="ECO:0000259" key="1">
    <source>
        <dbReference type="Pfam" id="PF19789"/>
    </source>
</evidence>
<sequence>MEKDHLAFTHRNLKPGEIITFGTYPQSADGQELAIQWRVLHHSGSELFVLSEYILDCRRYHGKNADLKWRECTEITWQDCDLREWLNDEFYNAAFSDAEKQFIKTTPCTDNGEGCPDTEDKVFLLSAAELENLSGVHGKDVRRAVGTDFAKTNKPDGCRLYVYDKSNKDNYILKDGEEAGCSWWWLRTQGNKPSRAYFVGTGCSIRSYGNNSISGYGVRPAIKINLS</sequence>
<dbReference type="STRING" id="297318.BK138_25265"/>
<accession>A0A1R1EID9</accession>